<reference evidence="3" key="1">
    <citation type="journal article" date="2019" name="Int. J. Syst. Evol. Microbiol.">
        <title>The Global Catalogue of Microorganisms (GCM) 10K type strain sequencing project: providing services to taxonomists for standard genome sequencing and annotation.</title>
        <authorList>
            <consortium name="The Broad Institute Genomics Platform"/>
            <consortium name="The Broad Institute Genome Sequencing Center for Infectious Disease"/>
            <person name="Wu L."/>
            <person name="Ma J."/>
        </authorList>
    </citation>
    <scope>NUCLEOTIDE SEQUENCE [LARGE SCALE GENOMIC DNA]</scope>
    <source>
        <strain evidence="3">JCM 17125</strain>
    </source>
</reference>
<name>A0ABP7DWL7_9MICO</name>
<dbReference type="RefSeq" id="WP_344947767.1">
    <property type="nucleotide sequence ID" value="NZ_BAABDC010000004.1"/>
</dbReference>
<feature type="compositionally biased region" description="Basic and acidic residues" evidence="1">
    <location>
        <begin position="1"/>
        <end position="25"/>
    </location>
</feature>
<feature type="region of interest" description="Disordered" evidence="1">
    <location>
        <begin position="51"/>
        <end position="71"/>
    </location>
</feature>
<protein>
    <submittedName>
        <fullName evidence="2">Uncharacterized protein</fullName>
    </submittedName>
</protein>
<evidence type="ECO:0000313" key="3">
    <source>
        <dbReference type="Proteomes" id="UP001501468"/>
    </source>
</evidence>
<keyword evidence="3" id="KW-1185">Reference proteome</keyword>
<comment type="caution">
    <text evidence="2">The sequence shown here is derived from an EMBL/GenBank/DDBJ whole genome shotgun (WGS) entry which is preliminary data.</text>
</comment>
<accession>A0ABP7DWL7</accession>
<gene>
    <name evidence="2" type="ORF">GCM10022399_28710</name>
</gene>
<evidence type="ECO:0000256" key="1">
    <source>
        <dbReference type="SAM" id="MobiDB-lite"/>
    </source>
</evidence>
<dbReference type="EMBL" id="BAABDC010000004">
    <property type="protein sequence ID" value="GAA3710110.1"/>
    <property type="molecule type" value="Genomic_DNA"/>
</dbReference>
<evidence type="ECO:0000313" key="2">
    <source>
        <dbReference type="EMBL" id="GAA3710110.1"/>
    </source>
</evidence>
<dbReference type="Proteomes" id="UP001501468">
    <property type="component" value="Unassembled WGS sequence"/>
</dbReference>
<sequence>MTISGPDRDWVANDHDTASGHRERTNSSFKRFHPQAFFGEDWHAHVPASEDWDPDRVCPEGNPMTRPKDGTGEVYVERRDGMDAWRAAWMCVDEREVLTASELGPSCATLDECIAWALHEARPARVSINLLT</sequence>
<proteinExistence type="predicted"/>
<feature type="region of interest" description="Disordered" evidence="1">
    <location>
        <begin position="1"/>
        <end position="28"/>
    </location>
</feature>
<organism evidence="2 3">
    <name type="scientific">Terrabacter ginsenosidimutans</name>
    <dbReference type="NCBI Taxonomy" id="490575"/>
    <lineage>
        <taxon>Bacteria</taxon>
        <taxon>Bacillati</taxon>
        <taxon>Actinomycetota</taxon>
        <taxon>Actinomycetes</taxon>
        <taxon>Micrococcales</taxon>
        <taxon>Intrasporangiaceae</taxon>
        <taxon>Terrabacter</taxon>
    </lineage>
</organism>